<dbReference type="Proteomes" id="UP001060085">
    <property type="component" value="Linkage Group LG07"/>
</dbReference>
<gene>
    <name evidence="1" type="ORF">M9H77_29575</name>
</gene>
<protein>
    <submittedName>
        <fullName evidence="1">Uncharacterized protein</fullName>
    </submittedName>
</protein>
<proteinExistence type="predicted"/>
<accession>A0ACB9ZZ17</accession>
<keyword evidence="2" id="KW-1185">Reference proteome</keyword>
<reference evidence="2" key="1">
    <citation type="journal article" date="2023" name="Nat. Plants">
        <title>Single-cell RNA sequencing provides a high-resolution roadmap for understanding the multicellular compartmentation of specialized metabolism.</title>
        <authorList>
            <person name="Sun S."/>
            <person name="Shen X."/>
            <person name="Li Y."/>
            <person name="Li Y."/>
            <person name="Wang S."/>
            <person name="Li R."/>
            <person name="Zhang H."/>
            <person name="Shen G."/>
            <person name="Guo B."/>
            <person name="Wei J."/>
            <person name="Xu J."/>
            <person name="St-Pierre B."/>
            <person name="Chen S."/>
            <person name="Sun C."/>
        </authorList>
    </citation>
    <scope>NUCLEOTIDE SEQUENCE [LARGE SCALE GENOMIC DNA]</scope>
</reference>
<name>A0ACB9ZZ17_CATRO</name>
<comment type="caution">
    <text evidence="1">The sequence shown here is derived from an EMBL/GenBank/DDBJ whole genome shotgun (WGS) entry which is preliminary data.</text>
</comment>
<evidence type="ECO:0000313" key="2">
    <source>
        <dbReference type="Proteomes" id="UP001060085"/>
    </source>
</evidence>
<dbReference type="EMBL" id="CM044707">
    <property type="protein sequence ID" value="KAI5652388.1"/>
    <property type="molecule type" value="Genomic_DNA"/>
</dbReference>
<evidence type="ECO:0000313" key="1">
    <source>
        <dbReference type="EMBL" id="KAI5652388.1"/>
    </source>
</evidence>
<sequence length="203" mass="22606">MPLSLHIYLSYIFLPKFRSIMKLQPIIPSLAVFFCYYFLHAAAEHVVYPSSASSLADQVCKNTTNCTFCEQAIFSDSRAPTADRYVLAYISFGLAYVNATHTLNYTDSLLHNATTPTQAPALRKCRSFYVEAVKALSRAFNDLDSETFSSLDQYARTADGVARRCEGQFVVGSSPLSKMNRNLRGLSEICIVVSALYQASVNY</sequence>
<organism evidence="1 2">
    <name type="scientific">Catharanthus roseus</name>
    <name type="common">Madagascar periwinkle</name>
    <name type="synonym">Vinca rosea</name>
    <dbReference type="NCBI Taxonomy" id="4058"/>
    <lineage>
        <taxon>Eukaryota</taxon>
        <taxon>Viridiplantae</taxon>
        <taxon>Streptophyta</taxon>
        <taxon>Embryophyta</taxon>
        <taxon>Tracheophyta</taxon>
        <taxon>Spermatophyta</taxon>
        <taxon>Magnoliopsida</taxon>
        <taxon>eudicotyledons</taxon>
        <taxon>Gunneridae</taxon>
        <taxon>Pentapetalae</taxon>
        <taxon>asterids</taxon>
        <taxon>lamiids</taxon>
        <taxon>Gentianales</taxon>
        <taxon>Apocynaceae</taxon>
        <taxon>Rauvolfioideae</taxon>
        <taxon>Vinceae</taxon>
        <taxon>Catharanthinae</taxon>
        <taxon>Catharanthus</taxon>
    </lineage>
</organism>